<name>A0A8X6JLX0_TRICU</name>
<reference evidence="1" key="1">
    <citation type="submission" date="2020-07" db="EMBL/GenBank/DDBJ databases">
        <title>Multicomponent nature underlies the extraordinary mechanical properties of spider dragline silk.</title>
        <authorList>
            <person name="Kono N."/>
            <person name="Nakamura H."/>
            <person name="Mori M."/>
            <person name="Yoshida Y."/>
            <person name="Ohtoshi R."/>
            <person name="Malay A.D."/>
            <person name="Moran D.A.P."/>
            <person name="Tomita M."/>
            <person name="Numata K."/>
            <person name="Arakawa K."/>
        </authorList>
    </citation>
    <scope>NUCLEOTIDE SEQUENCE</scope>
</reference>
<comment type="caution">
    <text evidence="1">The sequence shown here is derived from an EMBL/GenBank/DDBJ whole genome shotgun (WGS) entry which is preliminary data.</text>
</comment>
<protein>
    <submittedName>
        <fullName evidence="1">Uncharacterized protein</fullName>
    </submittedName>
</protein>
<dbReference type="AlphaFoldDB" id="A0A8X6JLX0"/>
<proteinExistence type="predicted"/>
<keyword evidence="2" id="KW-1185">Reference proteome</keyword>
<sequence length="126" mass="14542">MKKSDEMDLMSCLRTVEPARQNALSKSDEFKLHSASYEKKSPPNLDLEIRHRPWLLPFPNFWRSRPSFDEQPSNGTDSETRFSSGHVAQAGFEPVVPFFPNSYPVTVFGQLDKDRLVKDFFTARTM</sequence>
<organism evidence="1 2">
    <name type="scientific">Trichonephila clavata</name>
    <name type="common">Joro spider</name>
    <name type="synonym">Nephila clavata</name>
    <dbReference type="NCBI Taxonomy" id="2740835"/>
    <lineage>
        <taxon>Eukaryota</taxon>
        <taxon>Metazoa</taxon>
        <taxon>Ecdysozoa</taxon>
        <taxon>Arthropoda</taxon>
        <taxon>Chelicerata</taxon>
        <taxon>Arachnida</taxon>
        <taxon>Araneae</taxon>
        <taxon>Araneomorphae</taxon>
        <taxon>Entelegynae</taxon>
        <taxon>Araneoidea</taxon>
        <taxon>Nephilidae</taxon>
        <taxon>Trichonephila</taxon>
    </lineage>
</organism>
<accession>A0A8X6JLX0</accession>
<gene>
    <name evidence="1" type="ORF">TNCT_342221</name>
</gene>
<evidence type="ECO:0000313" key="1">
    <source>
        <dbReference type="EMBL" id="GFR30698.1"/>
    </source>
</evidence>
<dbReference type="Proteomes" id="UP000887116">
    <property type="component" value="Unassembled WGS sequence"/>
</dbReference>
<evidence type="ECO:0000313" key="2">
    <source>
        <dbReference type="Proteomes" id="UP000887116"/>
    </source>
</evidence>
<dbReference type="EMBL" id="BMAO01009417">
    <property type="protein sequence ID" value="GFR30698.1"/>
    <property type="molecule type" value="Genomic_DNA"/>
</dbReference>